<evidence type="ECO:0000313" key="2">
    <source>
        <dbReference type="EMBL" id="KAL1835420.1"/>
    </source>
</evidence>
<protein>
    <submittedName>
        <fullName evidence="2">Uncharacterized protein</fullName>
    </submittedName>
</protein>
<accession>A0ABR3V1D8</accession>
<comment type="caution">
    <text evidence="2">The sequence shown here is derived from an EMBL/GenBank/DDBJ whole genome shotgun (WGS) entry which is preliminary data.</text>
</comment>
<dbReference type="Proteomes" id="UP001586593">
    <property type="component" value="Unassembled WGS sequence"/>
</dbReference>
<evidence type="ECO:0000256" key="1">
    <source>
        <dbReference type="SAM" id="MobiDB-lite"/>
    </source>
</evidence>
<organism evidence="2 3">
    <name type="scientific">Phialemonium thermophilum</name>
    <dbReference type="NCBI Taxonomy" id="223376"/>
    <lineage>
        <taxon>Eukaryota</taxon>
        <taxon>Fungi</taxon>
        <taxon>Dikarya</taxon>
        <taxon>Ascomycota</taxon>
        <taxon>Pezizomycotina</taxon>
        <taxon>Sordariomycetes</taxon>
        <taxon>Sordariomycetidae</taxon>
        <taxon>Cephalothecales</taxon>
        <taxon>Cephalothecaceae</taxon>
        <taxon>Phialemonium</taxon>
    </lineage>
</organism>
<reference evidence="2 3" key="1">
    <citation type="journal article" date="2024" name="Commun. Biol.">
        <title>Comparative genomic analysis of thermophilic fungi reveals convergent evolutionary adaptations and gene losses.</title>
        <authorList>
            <person name="Steindorff A.S."/>
            <person name="Aguilar-Pontes M.V."/>
            <person name="Robinson A.J."/>
            <person name="Andreopoulos B."/>
            <person name="LaButti K."/>
            <person name="Kuo A."/>
            <person name="Mondo S."/>
            <person name="Riley R."/>
            <person name="Otillar R."/>
            <person name="Haridas S."/>
            <person name="Lipzen A."/>
            <person name="Grimwood J."/>
            <person name="Schmutz J."/>
            <person name="Clum A."/>
            <person name="Reid I.D."/>
            <person name="Moisan M.C."/>
            <person name="Butler G."/>
            <person name="Nguyen T.T.M."/>
            <person name="Dewar K."/>
            <person name="Conant G."/>
            <person name="Drula E."/>
            <person name="Henrissat B."/>
            <person name="Hansel C."/>
            <person name="Singer S."/>
            <person name="Hutchinson M.I."/>
            <person name="de Vries R.P."/>
            <person name="Natvig D.O."/>
            <person name="Powell A.J."/>
            <person name="Tsang A."/>
            <person name="Grigoriev I.V."/>
        </authorList>
    </citation>
    <scope>NUCLEOTIDE SEQUENCE [LARGE SCALE GENOMIC DNA]</scope>
    <source>
        <strain evidence="2 3">ATCC 24622</strain>
    </source>
</reference>
<gene>
    <name evidence="2" type="ORF">VTK73DRAFT_5667</name>
</gene>
<feature type="compositionally biased region" description="Basic and acidic residues" evidence="1">
    <location>
        <begin position="76"/>
        <end position="101"/>
    </location>
</feature>
<sequence length="221" mass="23762">MTGRRSKTRITSKACSLTRASVAMAPPGPAPMTATRLTGGMVLYGQTWVELGRTAVVSPNGWIEKQGRSASLVDASRGEKPKKREAEEERSGTRRPTDVDPRPLSLYQFLSRPAGQSGGGPMARAGPCRIRHGVFAHGEHARRMVWRAEAIPASTTQSHLSSPPHLRLSHAPPHPCGSCGGGKDGHFVGGVLLWWSLCSAVLTHPNPMWGRPGSMRARPIL</sequence>
<evidence type="ECO:0000313" key="3">
    <source>
        <dbReference type="Proteomes" id="UP001586593"/>
    </source>
</evidence>
<keyword evidence="3" id="KW-1185">Reference proteome</keyword>
<name>A0ABR3V1D8_9PEZI</name>
<dbReference type="EMBL" id="JAZHXJ010003159">
    <property type="protein sequence ID" value="KAL1835420.1"/>
    <property type="molecule type" value="Genomic_DNA"/>
</dbReference>
<proteinExistence type="predicted"/>
<feature type="region of interest" description="Disordered" evidence="1">
    <location>
        <begin position="67"/>
        <end position="103"/>
    </location>
</feature>